<dbReference type="FunFam" id="3.30.70.270:FF:000001">
    <property type="entry name" value="Diguanylate cyclase domain protein"/>
    <property type="match status" value="1"/>
</dbReference>
<dbReference type="InterPro" id="IPR011006">
    <property type="entry name" value="CheY-like_superfamily"/>
</dbReference>
<evidence type="ECO:0000259" key="4">
    <source>
        <dbReference type="PROSITE" id="PS50110"/>
    </source>
</evidence>
<dbReference type="GO" id="GO:0000160">
    <property type="term" value="P:phosphorelay signal transduction system"/>
    <property type="evidence" value="ECO:0007669"/>
    <property type="project" value="InterPro"/>
</dbReference>
<dbReference type="EC" id="2.7.7.65" evidence="1"/>
<dbReference type="OrthoDB" id="9804955at2"/>
<dbReference type="Proteomes" id="UP000290253">
    <property type="component" value="Unassembled WGS sequence"/>
</dbReference>
<evidence type="ECO:0000259" key="5">
    <source>
        <dbReference type="PROSITE" id="PS50887"/>
    </source>
</evidence>
<dbReference type="SUPFAM" id="SSF55073">
    <property type="entry name" value="Nucleotide cyclase"/>
    <property type="match status" value="1"/>
</dbReference>
<feature type="modified residue" description="4-aspartylphosphate" evidence="3">
    <location>
        <position position="52"/>
    </location>
</feature>
<protein>
    <recommendedName>
        <fullName evidence="1">diguanylate cyclase</fullName>
        <ecNumber evidence="1">2.7.7.65</ecNumber>
    </recommendedName>
</protein>
<dbReference type="InterPro" id="IPR043128">
    <property type="entry name" value="Rev_trsase/Diguanyl_cyclase"/>
</dbReference>
<dbReference type="PANTHER" id="PTHR45138">
    <property type="entry name" value="REGULATORY COMPONENTS OF SENSORY TRANSDUCTION SYSTEM"/>
    <property type="match status" value="1"/>
</dbReference>
<dbReference type="GO" id="GO:0005886">
    <property type="term" value="C:plasma membrane"/>
    <property type="evidence" value="ECO:0007669"/>
    <property type="project" value="TreeGrafter"/>
</dbReference>
<sequence length="308" mass="33731">MKILLAEDEPISRMLMQRTLQQFGYDVVLAEDGRKAAEILSSEDGPRLALVDWMMPELDGPELCREVRQRQNERSYVYIIMLTSRQNSEDVVAGLESGADDYLVKPCAPAELQARLRTGMRILELEGKLVKAHEEMEYKATHDSLTGLNNRAAILDFAHKSLQRGAHQAKPTLLVLCDVDHFKHLNDTYGHPAGDAVLEEVARRLGTAVRGGDAVGRYGGEEFLIVIPGCDRAAVERRCEDIRKAVACVPVVAAGGELSVTMSVGAAIYEGKDDSALEPLLMQADAALYRAKAQGRNCIVVADLMAAL</sequence>
<dbReference type="GO" id="GO:1902201">
    <property type="term" value="P:negative regulation of bacterial-type flagellum-dependent cell motility"/>
    <property type="evidence" value="ECO:0007669"/>
    <property type="project" value="TreeGrafter"/>
</dbReference>
<organism evidence="6 7">
    <name type="scientific">Silvibacterium dinghuense</name>
    <dbReference type="NCBI Taxonomy" id="1560006"/>
    <lineage>
        <taxon>Bacteria</taxon>
        <taxon>Pseudomonadati</taxon>
        <taxon>Acidobacteriota</taxon>
        <taxon>Terriglobia</taxon>
        <taxon>Terriglobales</taxon>
        <taxon>Acidobacteriaceae</taxon>
        <taxon>Silvibacterium</taxon>
    </lineage>
</organism>
<dbReference type="AlphaFoldDB" id="A0A4Q1SHM5"/>
<dbReference type="InterPro" id="IPR000160">
    <property type="entry name" value="GGDEF_dom"/>
</dbReference>
<evidence type="ECO:0000256" key="3">
    <source>
        <dbReference type="PROSITE-ProRule" id="PRU00169"/>
    </source>
</evidence>
<dbReference type="Pfam" id="PF00990">
    <property type="entry name" value="GGDEF"/>
    <property type="match status" value="1"/>
</dbReference>
<dbReference type="InterPro" id="IPR050469">
    <property type="entry name" value="Diguanylate_Cyclase"/>
</dbReference>
<dbReference type="InterPro" id="IPR001789">
    <property type="entry name" value="Sig_transdc_resp-reg_receiver"/>
</dbReference>
<dbReference type="Gene3D" id="6.10.250.690">
    <property type="match status" value="1"/>
</dbReference>
<dbReference type="Gene3D" id="3.40.50.2300">
    <property type="match status" value="1"/>
</dbReference>
<dbReference type="NCBIfam" id="TIGR00254">
    <property type="entry name" value="GGDEF"/>
    <property type="match status" value="1"/>
</dbReference>
<evidence type="ECO:0000313" key="6">
    <source>
        <dbReference type="EMBL" id="RXS96875.1"/>
    </source>
</evidence>
<dbReference type="PANTHER" id="PTHR45138:SF9">
    <property type="entry name" value="DIGUANYLATE CYCLASE DGCM-RELATED"/>
    <property type="match status" value="1"/>
</dbReference>
<dbReference type="CDD" id="cd01949">
    <property type="entry name" value="GGDEF"/>
    <property type="match status" value="1"/>
</dbReference>
<dbReference type="InterPro" id="IPR029787">
    <property type="entry name" value="Nucleotide_cyclase"/>
</dbReference>
<accession>A0A4Q1SHM5</accession>
<comment type="catalytic activity">
    <reaction evidence="2">
        <text>2 GTP = 3',3'-c-di-GMP + 2 diphosphate</text>
        <dbReference type="Rhea" id="RHEA:24898"/>
        <dbReference type="ChEBI" id="CHEBI:33019"/>
        <dbReference type="ChEBI" id="CHEBI:37565"/>
        <dbReference type="ChEBI" id="CHEBI:58805"/>
        <dbReference type="EC" id="2.7.7.65"/>
    </reaction>
</comment>
<keyword evidence="7" id="KW-1185">Reference proteome</keyword>
<reference evidence="6 7" key="1">
    <citation type="journal article" date="2016" name="Int. J. Syst. Evol. Microbiol.">
        <title>Acidipila dinghuensis sp. nov., an acidobacterium isolated from forest soil.</title>
        <authorList>
            <person name="Jiang Y.W."/>
            <person name="Wang J."/>
            <person name="Chen M.H."/>
            <person name="Lv Y.Y."/>
            <person name="Qiu L.H."/>
        </authorList>
    </citation>
    <scope>NUCLEOTIDE SEQUENCE [LARGE SCALE GENOMIC DNA]</scope>
    <source>
        <strain evidence="6 7">DHOF10</strain>
    </source>
</reference>
<keyword evidence="3" id="KW-0597">Phosphoprotein</keyword>
<dbReference type="RefSeq" id="WP_129206657.1">
    <property type="nucleotide sequence ID" value="NZ_BMGU01000001.1"/>
</dbReference>
<feature type="domain" description="GGDEF" evidence="5">
    <location>
        <begin position="170"/>
        <end position="304"/>
    </location>
</feature>
<dbReference type="PROSITE" id="PS50110">
    <property type="entry name" value="RESPONSE_REGULATORY"/>
    <property type="match status" value="1"/>
</dbReference>
<dbReference type="CDD" id="cd17574">
    <property type="entry name" value="REC_OmpR"/>
    <property type="match status" value="1"/>
</dbReference>
<evidence type="ECO:0000313" key="7">
    <source>
        <dbReference type="Proteomes" id="UP000290253"/>
    </source>
</evidence>
<dbReference type="PROSITE" id="PS50887">
    <property type="entry name" value="GGDEF"/>
    <property type="match status" value="1"/>
</dbReference>
<dbReference type="SUPFAM" id="SSF52172">
    <property type="entry name" value="CheY-like"/>
    <property type="match status" value="1"/>
</dbReference>
<name>A0A4Q1SHM5_9BACT</name>
<proteinExistence type="predicted"/>
<comment type="caution">
    <text evidence="6">The sequence shown here is derived from an EMBL/GenBank/DDBJ whole genome shotgun (WGS) entry which is preliminary data.</text>
</comment>
<gene>
    <name evidence="6" type="ORF">ESZ00_02745</name>
</gene>
<dbReference type="EMBL" id="SDMK01000001">
    <property type="protein sequence ID" value="RXS96875.1"/>
    <property type="molecule type" value="Genomic_DNA"/>
</dbReference>
<dbReference type="Pfam" id="PF00072">
    <property type="entry name" value="Response_reg"/>
    <property type="match status" value="1"/>
</dbReference>
<dbReference type="GO" id="GO:0043709">
    <property type="term" value="P:cell adhesion involved in single-species biofilm formation"/>
    <property type="evidence" value="ECO:0007669"/>
    <property type="project" value="TreeGrafter"/>
</dbReference>
<dbReference type="SMART" id="SM00267">
    <property type="entry name" value="GGDEF"/>
    <property type="match status" value="1"/>
</dbReference>
<dbReference type="SMART" id="SM00448">
    <property type="entry name" value="REC"/>
    <property type="match status" value="1"/>
</dbReference>
<dbReference type="Gene3D" id="3.30.70.270">
    <property type="match status" value="1"/>
</dbReference>
<evidence type="ECO:0000256" key="2">
    <source>
        <dbReference type="ARBA" id="ARBA00034247"/>
    </source>
</evidence>
<evidence type="ECO:0000256" key="1">
    <source>
        <dbReference type="ARBA" id="ARBA00012528"/>
    </source>
</evidence>
<dbReference type="GO" id="GO:0052621">
    <property type="term" value="F:diguanylate cyclase activity"/>
    <property type="evidence" value="ECO:0007669"/>
    <property type="project" value="UniProtKB-EC"/>
</dbReference>
<feature type="domain" description="Response regulatory" evidence="4">
    <location>
        <begin position="2"/>
        <end position="120"/>
    </location>
</feature>